<accession>A0ABY0LG22</accession>
<protein>
    <submittedName>
        <fullName evidence="2">NACHT domain-containing protein</fullName>
    </submittedName>
</protein>
<dbReference type="InterPro" id="IPR043504">
    <property type="entry name" value="Peptidase_S1_PA_chymotrypsin"/>
</dbReference>
<keyword evidence="3" id="KW-1185">Reference proteome</keyword>
<dbReference type="InterPro" id="IPR009003">
    <property type="entry name" value="Peptidase_S1_PA"/>
</dbReference>
<feature type="domain" description="NACHT" evidence="1">
    <location>
        <begin position="234"/>
        <end position="409"/>
    </location>
</feature>
<name>A0ABY0LG22_9FLAO</name>
<dbReference type="SUPFAM" id="SSF50494">
    <property type="entry name" value="Trypsin-like serine proteases"/>
    <property type="match status" value="1"/>
</dbReference>
<dbReference type="RefSeq" id="WP_091129950.1">
    <property type="nucleotide sequence ID" value="NZ_FMVC01000002.1"/>
</dbReference>
<reference evidence="2 3" key="1">
    <citation type="submission" date="2016-10" db="EMBL/GenBank/DDBJ databases">
        <authorList>
            <person name="Varghese N."/>
            <person name="Submissions S."/>
        </authorList>
    </citation>
    <scope>NUCLEOTIDE SEQUENCE [LARGE SCALE GENOMIC DNA]</scope>
    <source>
        <strain evidence="2 3">CGMCC 1.6859</strain>
    </source>
</reference>
<evidence type="ECO:0000313" key="2">
    <source>
        <dbReference type="EMBL" id="SCY13750.1"/>
    </source>
</evidence>
<dbReference type="Gene3D" id="3.40.50.300">
    <property type="entry name" value="P-loop containing nucleotide triphosphate hydrolases"/>
    <property type="match status" value="1"/>
</dbReference>
<organism evidence="2 3">
    <name type="scientific">Flavobacterium anhuiense</name>
    <dbReference type="NCBI Taxonomy" id="459526"/>
    <lineage>
        <taxon>Bacteria</taxon>
        <taxon>Pseudomonadati</taxon>
        <taxon>Bacteroidota</taxon>
        <taxon>Flavobacteriia</taxon>
        <taxon>Flavobacteriales</taxon>
        <taxon>Flavobacteriaceae</taxon>
        <taxon>Flavobacterium</taxon>
    </lineage>
</organism>
<dbReference type="InterPro" id="IPR007111">
    <property type="entry name" value="NACHT_NTPase"/>
</dbReference>
<dbReference type="Gene3D" id="2.40.10.10">
    <property type="entry name" value="Trypsin-like serine proteases"/>
    <property type="match status" value="2"/>
</dbReference>
<dbReference type="Pfam" id="PF05729">
    <property type="entry name" value="NACHT"/>
    <property type="match status" value="1"/>
</dbReference>
<dbReference type="SUPFAM" id="SSF52540">
    <property type="entry name" value="P-loop containing nucleoside triphosphate hydrolases"/>
    <property type="match status" value="1"/>
</dbReference>
<comment type="caution">
    <text evidence="2">The sequence shown here is derived from an EMBL/GenBank/DDBJ whole genome shotgun (WGS) entry which is preliminary data.</text>
</comment>
<dbReference type="Proteomes" id="UP000199307">
    <property type="component" value="Unassembled WGS sequence"/>
</dbReference>
<dbReference type="InterPro" id="IPR016024">
    <property type="entry name" value="ARM-type_fold"/>
</dbReference>
<sequence length="1753" mass="200210">MIIHPAQIVQRIARIICGDEHGTGFFITPSRLVTARHVIIDHILDSSEIQLQFQNEDQSGFAIDSVKLIAENEDLDIAILEMETTQGSFGQFEISLDYVRHNEEWETFGYPFTNLKEGLPIKGTVLSLPLNLPYDIALISDDVDSRFDYSGLSGSPLLIKGHVFGIVTWSTIRGLGAVSIKKLYDFLLENQIPVINAKEIKWSNDFADEIANTTPNAKVISKLNAAFENKNQYYLLYGPPGSGKSIVASTIHSEHATVKVLGRYIIRIPGDPTPIFVKASKENFLQWMEDLVCKVLTGEPAAVSSIGFNERITRLSGWLEQLNDYLNSIGERALIVVDGIDEILSNGDYSIDDFLNVLPPVIPSQISILLSCISEEILPVRISSILTDQTKIYATPMSESETIQFLNKESSRFDLKISIVQITLIAQKSEGHPLYLRYIIETLRSKGISDYDEWIDSLSTIDGDIKIYYERLWSNQINTDADRYWITLIASQLRGPVTFSEFKEMLPESAKYNYQTKFGNIKHLFKTGDMVSIYHSSFQNFVIDKSSSDIKQANKYISDYNLTETQSVYSLKNRIHHLLLSPDPSPSILYCNQNWVDDCAMIHVEPDRIISDINKIEALCINQEAVAELIRVKLLLQRVRFRYNNVLAEYAFEITDALIELGKPAEAINYILRDELLLVSLDDSIYFLQKLYETEAHFEASLLNHAIDIRFKAMLERASKEGNFAMEGFVYNAQALTLRVNIEKPEDVAEKSVHQLMRLKDLENSEFTSEEDSEKVKNCRHYIASWHAGYYLHRFNLYAGIEKMAEFSDDVYTKETTGFLAKIAINYHRVKEVGVYESSDKTAYLRLVADIEKLATEHGYQSEDSELLIKTLIEDSKNPVLIEEIIKGKTADRVLYNLRKSNGVDADTDSLVNYFNENIYLGYIDKLSSYPSLAPLRANSWEAFFKSAFELTGFIQGKIYRLKAESRLEEIGRLEPKGREIVNRLNFTLLERTKFDRSYQLIEEVVPIIYHRLTELFLNFEQNAINWFTEHIISQSDDQLGQYTEGYRKSIYLMAETLSGYPSQKKNAFSLLKVLEQHIYLAVQNRWQRTSELLQIVQLYARIGSKDRAGEVYKNMLDTSMGPSWYKEAQFELINSVLVKMKTENTKDHFNDFAGYLEFAAGEMTFQRYVQSEMHSFIGTLADTGNIREAVEYFKFQLLPSTEIILENAESSTIDAPSKGDGYILGAKSIIEASAILNLLSRNNEINPFIKLALSEVFLIGSDTSRYLNGFADLYYEAYLGAEEISDSVSGQVLDRIAATILSERMTEERSNFIIALSFSFEDDFIKLENKLSDLGVDITPLSLKNKSESAPKIYSEEEDAEMAERGLLFPGVGKMSNFPKISKAVSEAETEFEIENKVGGLKHLIDCLKRLSNDGADIWMGRNLTSELGDLFKLLKDNCSAAEVMQYLTDFILEHITDDWRVVNALIGMFENKISDTEKEKIVLYIKEHIEMLIRSNSVFTEKYEWLNKQSHQSENSEILLVRFLIWLLNHPYASVRNAVLDSISWLVEIMPEMMLHQLMEYSVGKNIDTARELCSGLLAVFSSTYQSNIWNILKDQHTLQESIFKCEHLMIRINWLEVLESVSDQSGDAKKLYENLKKQFPTNNLNGSDVFLDNDFLNPIDNLIENLNDAELLNASICEDLIKKCDELFKTVNFSDHLRVEQYVERSFYEEDHYYNHTEYLLRSALNNVLSGHIGIAQVPSVSKILKLSVL</sequence>
<dbReference type="SUPFAM" id="SSF48371">
    <property type="entry name" value="ARM repeat"/>
    <property type="match status" value="1"/>
</dbReference>
<evidence type="ECO:0000259" key="1">
    <source>
        <dbReference type="Pfam" id="PF05729"/>
    </source>
</evidence>
<evidence type="ECO:0000313" key="3">
    <source>
        <dbReference type="Proteomes" id="UP000199307"/>
    </source>
</evidence>
<dbReference type="EMBL" id="FMVC01000002">
    <property type="protein sequence ID" value="SCY13750.1"/>
    <property type="molecule type" value="Genomic_DNA"/>
</dbReference>
<dbReference type="Pfam" id="PF13365">
    <property type="entry name" value="Trypsin_2"/>
    <property type="match status" value="1"/>
</dbReference>
<proteinExistence type="predicted"/>
<gene>
    <name evidence="2" type="ORF">SAMN02927916_1231</name>
</gene>
<dbReference type="InterPro" id="IPR027417">
    <property type="entry name" value="P-loop_NTPase"/>
</dbReference>